<dbReference type="InterPro" id="IPR011051">
    <property type="entry name" value="RmlC_Cupin_sf"/>
</dbReference>
<keyword evidence="3" id="KW-0223">Dioxygenase</keyword>
<keyword evidence="9" id="KW-1185">Reference proteome</keyword>
<evidence type="ECO:0000256" key="2">
    <source>
        <dbReference type="ARBA" id="ARBA00022723"/>
    </source>
</evidence>
<feature type="binding site" evidence="7">
    <location>
        <position position="90"/>
    </location>
    <ligand>
        <name>Fe cation</name>
        <dbReference type="ChEBI" id="CHEBI:24875"/>
        <note>catalytic</note>
    </ligand>
</feature>
<dbReference type="SUPFAM" id="SSF51182">
    <property type="entry name" value="RmlC-like cupins"/>
    <property type="match status" value="1"/>
</dbReference>
<dbReference type="InterPro" id="IPR014710">
    <property type="entry name" value="RmlC-like_jellyroll"/>
</dbReference>
<comment type="similarity">
    <text evidence="1">Belongs to the cysteine dioxygenase family.</text>
</comment>
<protein>
    <recommendedName>
        <fullName evidence="10">3-mercaptopropionate dioxygenase</fullName>
    </recommendedName>
</protein>
<dbReference type="GO" id="GO:0019448">
    <property type="term" value="P:L-cysteine catabolic process"/>
    <property type="evidence" value="ECO:0007669"/>
    <property type="project" value="TreeGrafter"/>
</dbReference>
<evidence type="ECO:0000313" key="8">
    <source>
        <dbReference type="EMBL" id="CAB3914655.1"/>
    </source>
</evidence>
<feature type="binding site" evidence="7">
    <location>
        <position position="88"/>
    </location>
    <ligand>
        <name>Fe cation</name>
        <dbReference type="ChEBI" id="CHEBI:24875"/>
        <note>catalytic</note>
    </ligand>
</feature>
<dbReference type="Gene3D" id="2.60.120.10">
    <property type="entry name" value="Jelly Rolls"/>
    <property type="match status" value="1"/>
</dbReference>
<dbReference type="AlphaFoldDB" id="A0A6S7EJ52"/>
<organism evidence="8 9">
    <name type="scientific">Achromobacter anxifer</name>
    <dbReference type="NCBI Taxonomy" id="1287737"/>
    <lineage>
        <taxon>Bacteria</taxon>
        <taxon>Pseudomonadati</taxon>
        <taxon>Pseudomonadota</taxon>
        <taxon>Betaproteobacteria</taxon>
        <taxon>Burkholderiales</taxon>
        <taxon>Alcaligenaceae</taxon>
        <taxon>Achromobacter</taxon>
    </lineage>
</organism>
<feature type="binding site" evidence="7">
    <location>
        <position position="141"/>
    </location>
    <ligand>
        <name>Fe cation</name>
        <dbReference type="ChEBI" id="CHEBI:24875"/>
        <note>catalytic</note>
    </ligand>
</feature>
<dbReference type="EMBL" id="CADILG010000048">
    <property type="protein sequence ID" value="CAB3914655.1"/>
    <property type="molecule type" value="Genomic_DNA"/>
</dbReference>
<reference evidence="8 9" key="1">
    <citation type="submission" date="2020-04" db="EMBL/GenBank/DDBJ databases">
        <authorList>
            <person name="De Canck E."/>
        </authorList>
    </citation>
    <scope>NUCLEOTIDE SEQUENCE [LARGE SCALE GENOMIC DNA]</scope>
    <source>
        <strain evidence="8 9">LMG 26858</strain>
    </source>
</reference>
<keyword evidence="5 7" id="KW-0408">Iron</keyword>
<dbReference type="CDD" id="cd10548">
    <property type="entry name" value="cupin_CDO"/>
    <property type="match status" value="1"/>
</dbReference>
<dbReference type="RefSeq" id="WP_175209592.1">
    <property type="nucleotide sequence ID" value="NZ_CADILG010000048.1"/>
</dbReference>
<dbReference type="InterPro" id="IPR010300">
    <property type="entry name" value="CDO_1"/>
</dbReference>
<evidence type="ECO:0000256" key="6">
    <source>
        <dbReference type="PIRSR" id="PIRSR610300-50"/>
    </source>
</evidence>
<proteinExistence type="inferred from homology"/>
<evidence type="ECO:0000313" key="9">
    <source>
        <dbReference type="Proteomes" id="UP000494117"/>
    </source>
</evidence>
<keyword evidence="6" id="KW-0883">Thioether bond</keyword>
<gene>
    <name evidence="8" type="ORF">LMG26858_04931</name>
</gene>
<evidence type="ECO:0008006" key="10">
    <source>
        <dbReference type="Google" id="ProtNLM"/>
    </source>
</evidence>
<accession>A0A6S7EJ52</accession>
<sequence>MSSIQLACGDLQSLGASVQAAQMHAARVLLRDLAASVANAGDMLQNLPAELRAGRAESYTRHIAYADPHGAFTMAYLIWRPGQFSPVHGHKTWCTYQVLQGELAETHYRWDQESGSAVEGGTVVRRPGDIVTATQGLRQIHRLGNAGPEIAVSLHIYGVAQADLCTGVNHLVDRISPSTG</sequence>
<evidence type="ECO:0000256" key="1">
    <source>
        <dbReference type="ARBA" id="ARBA00006622"/>
    </source>
</evidence>
<evidence type="ECO:0000256" key="5">
    <source>
        <dbReference type="ARBA" id="ARBA00023004"/>
    </source>
</evidence>
<dbReference type="GO" id="GO:0008198">
    <property type="term" value="F:ferrous iron binding"/>
    <property type="evidence" value="ECO:0007669"/>
    <property type="project" value="TreeGrafter"/>
</dbReference>
<evidence type="ECO:0000256" key="7">
    <source>
        <dbReference type="PIRSR" id="PIRSR610300-51"/>
    </source>
</evidence>
<evidence type="ECO:0000256" key="3">
    <source>
        <dbReference type="ARBA" id="ARBA00022964"/>
    </source>
</evidence>
<name>A0A6S7EJ52_9BURK</name>
<keyword evidence="4" id="KW-0560">Oxidoreductase</keyword>
<dbReference type="Pfam" id="PF05995">
    <property type="entry name" value="CDO_I"/>
    <property type="match status" value="1"/>
</dbReference>
<keyword evidence="2 7" id="KW-0479">Metal-binding</keyword>
<dbReference type="PANTHER" id="PTHR12918:SF1">
    <property type="entry name" value="CYSTEINE DIOXYGENASE TYPE 1"/>
    <property type="match status" value="1"/>
</dbReference>
<evidence type="ECO:0000256" key="4">
    <source>
        <dbReference type="ARBA" id="ARBA00023002"/>
    </source>
</evidence>
<feature type="cross-link" description="3'-(S-cysteinyl)-tyrosine (Cys-Tyr)" evidence="6">
    <location>
        <begin position="94"/>
        <end position="157"/>
    </location>
</feature>
<dbReference type="GO" id="GO:0017172">
    <property type="term" value="F:cysteine dioxygenase activity"/>
    <property type="evidence" value="ECO:0007669"/>
    <property type="project" value="TreeGrafter"/>
</dbReference>
<dbReference type="Proteomes" id="UP000494117">
    <property type="component" value="Unassembled WGS sequence"/>
</dbReference>
<dbReference type="PANTHER" id="PTHR12918">
    <property type="entry name" value="CYSTEINE DIOXYGENASE"/>
    <property type="match status" value="1"/>
</dbReference>